<organism evidence="4 6">
    <name type="scientific">Mycobacterium montefiorense</name>
    <dbReference type="NCBI Taxonomy" id="154654"/>
    <lineage>
        <taxon>Bacteria</taxon>
        <taxon>Bacillati</taxon>
        <taxon>Actinomycetota</taxon>
        <taxon>Actinomycetes</taxon>
        <taxon>Mycobacteriales</taxon>
        <taxon>Mycobacteriaceae</taxon>
        <taxon>Mycobacterium</taxon>
        <taxon>Mycobacterium simiae complex</taxon>
    </lineage>
</organism>
<dbReference type="Pfam" id="PF04989">
    <property type="entry name" value="RMNT_CmcI"/>
    <property type="match status" value="1"/>
</dbReference>
<dbReference type="EMBL" id="BQYH01000005">
    <property type="protein sequence ID" value="GKU70733.1"/>
    <property type="molecule type" value="Genomic_DNA"/>
</dbReference>
<dbReference type="GO" id="GO:0071770">
    <property type="term" value="P:DIM/DIP cell wall layer assembly"/>
    <property type="evidence" value="ECO:0007669"/>
    <property type="project" value="TreeGrafter"/>
</dbReference>
<dbReference type="AlphaFoldDB" id="A0AA37PJ92"/>
<dbReference type="GO" id="GO:0008168">
    <property type="term" value="F:methyltransferase activity"/>
    <property type="evidence" value="ECO:0007669"/>
    <property type="project" value="UniProtKB-KW"/>
</dbReference>
<keyword evidence="2" id="KW-0808">Transferase</keyword>
<reference evidence="4" key="3">
    <citation type="journal article" date="2022" name="Microbiol. Resour. Announc.">
        <title>Draft Genome Sequences of Eight Mycobacterium montefiorense Strains Isolated from Salamanders in Captivity.</title>
        <authorList>
            <person name="Komine T."/>
            <person name="Ihara H."/>
            <person name="Fukano H."/>
            <person name="Hoshino Y."/>
            <person name="Kurata O."/>
            <person name="Wada S."/>
        </authorList>
    </citation>
    <scope>NUCLEOTIDE SEQUENCE</scope>
    <source>
        <strain evidence="4">NJB18185</strain>
    </source>
</reference>
<reference evidence="4" key="4">
    <citation type="submission" date="2022-04" db="EMBL/GenBank/DDBJ databases">
        <authorList>
            <person name="Komine T."/>
            <person name="Fukano H."/>
            <person name="Wada S."/>
        </authorList>
    </citation>
    <scope>NUCLEOTIDE SEQUENCE</scope>
    <source>
        <strain evidence="4">NJB18185</strain>
    </source>
</reference>
<proteinExistence type="predicted"/>
<dbReference type="SUPFAM" id="SSF53335">
    <property type="entry name" value="S-adenosyl-L-methionine-dependent methyltransferases"/>
    <property type="match status" value="1"/>
</dbReference>
<dbReference type="Gene3D" id="3.40.50.150">
    <property type="entry name" value="Vaccinia Virus protein VP39"/>
    <property type="match status" value="1"/>
</dbReference>
<evidence type="ECO:0000313" key="5">
    <source>
        <dbReference type="Proteomes" id="UP000245060"/>
    </source>
</evidence>
<dbReference type="PANTHER" id="PTHR40048:SF1">
    <property type="entry name" value="RHAMNOSYL O-METHYLTRANSFERASE"/>
    <property type="match status" value="1"/>
</dbReference>
<keyword evidence="5" id="KW-1185">Reference proteome</keyword>
<reference evidence="3" key="1">
    <citation type="journal article" date="2018" name="Genome Announc.">
        <title>Draft Genome Sequence of Mycobacterium montefiorense Isolated from Japanese Black Salamander (Hynobius nigrescens).</title>
        <authorList>
            <person name="Fukano H."/>
            <person name="Yoshida M."/>
            <person name="Shimizu A."/>
            <person name="Iwao H."/>
            <person name="Katayama Y."/>
            <person name="Omatsu T."/>
            <person name="Mizutani T."/>
            <person name="Kurata O."/>
            <person name="Wada S."/>
            <person name="Hoshino Y."/>
        </authorList>
    </citation>
    <scope>NUCLEOTIDE SEQUENCE</scope>
    <source>
        <strain evidence="3">BS</strain>
    </source>
</reference>
<dbReference type="GO" id="GO:0008610">
    <property type="term" value="P:lipid biosynthetic process"/>
    <property type="evidence" value="ECO:0007669"/>
    <property type="project" value="InterPro"/>
</dbReference>
<evidence type="ECO:0000313" key="6">
    <source>
        <dbReference type="Proteomes" id="UP001139505"/>
    </source>
</evidence>
<dbReference type="GO" id="GO:0032259">
    <property type="term" value="P:methylation"/>
    <property type="evidence" value="ECO:0007669"/>
    <property type="project" value="UniProtKB-KW"/>
</dbReference>
<dbReference type="Proteomes" id="UP001139505">
    <property type="component" value="Unassembled WGS sequence"/>
</dbReference>
<dbReference type="EMBL" id="BFCH01000018">
    <property type="protein sequence ID" value="GBG38484.1"/>
    <property type="molecule type" value="Genomic_DNA"/>
</dbReference>
<dbReference type="PANTHER" id="PTHR40048">
    <property type="entry name" value="RHAMNOSYL O-METHYLTRANSFERASE"/>
    <property type="match status" value="1"/>
</dbReference>
<dbReference type="InterPro" id="IPR007072">
    <property type="entry name" value="RNMT_CmcI"/>
</dbReference>
<accession>A0AA37PJ92</accession>
<sequence length="252" mass="27859">MSDFSYSSSNSTITLSDGSVISLSDPKAFSIISEAWLRAGWDTKYVYGFSWLGRPIIQLPEDMLRIQEVIYEVKPDVIVETGVAHGGSLIFYASLCAAIGKGRVVGIDIDIRPHNRKAIEEHRLSPAISLIQGSSVDSVIVDSVKGAIGKSETVLVILDSNHLKDHVTAELEAYSPIVSPGSYIVVCDGIMKQVTGAPRTEEDWSWNNPLSAIDEFLEGHPEFDCVEPAWPFNESALTERVTYWPRAYLRRN</sequence>
<dbReference type="RefSeq" id="WP_108922781.1">
    <property type="nucleotide sequence ID" value="NZ_BFCH01000018.1"/>
</dbReference>
<dbReference type="InterPro" id="IPR029063">
    <property type="entry name" value="SAM-dependent_MTases_sf"/>
</dbReference>
<comment type="caution">
    <text evidence="4">The sequence shown here is derived from an EMBL/GenBank/DDBJ whole genome shotgun (WGS) entry which is preliminary data.</text>
</comment>
<evidence type="ECO:0000256" key="2">
    <source>
        <dbReference type="ARBA" id="ARBA00022679"/>
    </source>
</evidence>
<dbReference type="Proteomes" id="UP000245060">
    <property type="component" value="Unassembled WGS sequence"/>
</dbReference>
<protein>
    <submittedName>
        <fullName evidence="4">Hydroxylase</fullName>
    </submittedName>
</protein>
<evidence type="ECO:0000313" key="4">
    <source>
        <dbReference type="EMBL" id="GKU70733.1"/>
    </source>
</evidence>
<evidence type="ECO:0000313" key="3">
    <source>
        <dbReference type="EMBL" id="GBG38484.1"/>
    </source>
</evidence>
<name>A0AA37PJ92_9MYCO</name>
<reference evidence="5" key="2">
    <citation type="submission" date="2018-04" db="EMBL/GenBank/DDBJ databases">
        <title>Draft genome sequence of Mycobacterium montefiorense isolated from Japanese black salamander.</title>
        <authorList>
            <person name="Fukano H."/>
            <person name="Yoshida M."/>
            <person name="Shimizu A."/>
            <person name="Iwao H."/>
            <person name="Kurata O."/>
            <person name="Katayama Y."/>
            <person name="Omatsu T."/>
            <person name="Mizutani T."/>
            <person name="Wada S."/>
            <person name="Hoshino Y."/>
        </authorList>
    </citation>
    <scope>NUCLEOTIDE SEQUENCE [LARGE SCALE GENOMIC DNA]</scope>
    <source>
        <strain evidence="5">BS</strain>
    </source>
</reference>
<gene>
    <name evidence="3" type="ORF">MmonteBS_28560</name>
    <name evidence="4" type="ORF">NJB18185_05100</name>
</gene>
<dbReference type="GO" id="GO:0005886">
    <property type="term" value="C:plasma membrane"/>
    <property type="evidence" value="ECO:0007669"/>
    <property type="project" value="TreeGrafter"/>
</dbReference>
<evidence type="ECO:0000256" key="1">
    <source>
        <dbReference type="ARBA" id="ARBA00022603"/>
    </source>
</evidence>
<keyword evidence="1" id="KW-0489">Methyltransferase</keyword>